<proteinExistence type="predicted"/>
<evidence type="ECO:0000256" key="1">
    <source>
        <dbReference type="ARBA" id="ARBA00023002"/>
    </source>
</evidence>
<dbReference type="InterPro" id="IPR036188">
    <property type="entry name" value="FAD/NAD-bd_sf"/>
</dbReference>
<dbReference type="PANTHER" id="PTHR13847:SF287">
    <property type="entry name" value="FAD-DEPENDENT OXIDOREDUCTASE DOMAIN-CONTAINING PROTEIN 1"/>
    <property type="match status" value="1"/>
</dbReference>
<evidence type="ECO:0000259" key="2">
    <source>
        <dbReference type="Pfam" id="PF01266"/>
    </source>
</evidence>
<protein>
    <submittedName>
        <fullName evidence="3">NAD(P)/FAD-dependent oxidoreductase</fullName>
        <ecNumber evidence="3">1.-.-.-</ecNumber>
    </submittedName>
</protein>
<keyword evidence="4" id="KW-1185">Reference proteome</keyword>
<organism evidence="3 4">
    <name type="scientific">Rubellimicrobium aerolatum</name>
    <dbReference type="NCBI Taxonomy" id="490979"/>
    <lineage>
        <taxon>Bacteria</taxon>
        <taxon>Pseudomonadati</taxon>
        <taxon>Pseudomonadota</taxon>
        <taxon>Alphaproteobacteria</taxon>
        <taxon>Rhodobacterales</taxon>
        <taxon>Roseobacteraceae</taxon>
        <taxon>Rubellimicrobium</taxon>
    </lineage>
</organism>
<dbReference type="Gene3D" id="3.30.9.10">
    <property type="entry name" value="D-Amino Acid Oxidase, subunit A, domain 2"/>
    <property type="match status" value="1"/>
</dbReference>
<dbReference type="EC" id="1.-.-.-" evidence="3"/>
<name>A0ABW0SDF6_9RHOB</name>
<feature type="domain" description="FAD dependent oxidoreductase" evidence="2">
    <location>
        <begin position="3"/>
        <end position="330"/>
    </location>
</feature>
<dbReference type="Proteomes" id="UP001596056">
    <property type="component" value="Unassembled WGS sequence"/>
</dbReference>
<accession>A0ABW0SDF6</accession>
<dbReference type="RefSeq" id="WP_209839677.1">
    <property type="nucleotide sequence ID" value="NZ_JAGGJP010000005.1"/>
</dbReference>
<dbReference type="EMBL" id="JBHSNA010000009">
    <property type="protein sequence ID" value="MFC5567008.1"/>
    <property type="molecule type" value="Genomic_DNA"/>
</dbReference>
<evidence type="ECO:0000313" key="3">
    <source>
        <dbReference type="EMBL" id="MFC5567008.1"/>
    </source>
</evidence>
<dbReference type="InterPro" id="IPR006076">
    <property type="entry name" value="FAD-dep_OxRdtase"/>
</dbReference>
<evidence type="ECO:0000313" key="4">
    <source>
        <dbReference type="Proteomes" id="UP001596056"/>
    </source>
</evidence>
<dbReference type="Pfam" id="PF01266">
    <property type="entry name" value="DAO"/>
    <property type="match status" value="1"/>
</dbReference>
<comment type="caution">
    <text evidence="3">The sequence shown here is derived from an EMBL/GenBank/DDBJ whole genome shotgun (WGS) entry which is preliminary data.</text>
</comment>
<dbReference type="GO" id="GO:0016491">
    <property type="term" value="F:oxidoreductase activity"/>
    <property type="evidence" value="ECO:0007669"/>
    <property type="project" value="UniProtKB-KW"/>
</dbReference>
<gene>
    <name evidence="3" type="ORF">ACFPOC_11355</name>
</gene>
<sequence>MTDFLVIGGGIAGVSAAARLSRLGSVILLEAEDRLAHHASSRSAAVFEGTYGAPSTVALNRASRAELEARGVLAPRGLMVVARPEENAAFEADLRQMEMEEVPLDAARERLPILGPAVARAAVQADTLDLDTDRLLQGFLREAKANGARVLTRAPVTAIRRAASGWVAAAGEDHEARVIVNAAGPWADRIAALAGLPPLELRPFRRSMARIPAPSNPSRWPMVVGAGESFYMKPDAGALLVSPAEEDPAEPHDAWADDLVLAEGLARFEAHVAWEVERLLASWAGLRTFAPDRRLVLGPDTLEPSFLWCAGQGGYGFQTACAASRHLAELAGGAAPTLGPGLAAELAPARFR</sequence>
<dbReference type="PANTHER" id="PTHR13847">
    <property type="entry name" value="SARCOSINE DEHYDROGENASE-RELATED"/>
    <property type="match status" value="1"/>
</dbReference>
<dbReference type="Gene3D" id="3.50.50.60">
    <property type="entry name" value="FAD/NAD(P)-binding domain"/>
    <property type="match status" value="1"/>
</dbReference>
<keyword evidence="1 3" id="KW-0560">Oxidoreductase</keyword>
<dbReference type="SUPFAM" id="SSF51905">
    <property type="entry name" value="FAD/NAD(P)-binding domain"/>
    <property type="match status" value="1"/>
</dbReference>
<reference evidence="4" key="1">
    <citation type="journal article" date="2019" name="Int. J. Syst. Evol. Microbiol.">
        <title>The Global Catalogue of Microorganisms (GCM) 10K type strain sequencing project: providing services to taxonomists for standard genome sequencing and annotation.</title>
        <authorList>
            <consortium name="The Broad Institute Genomics Platform"/>
            <consortium name="The Broad Institute Genome Sequencing Center for Infectious Disease"/>
            <person name="Wu L."/>
            <person name="Ma J."/>
        </authorList>
    </citation>
    <scope>NUCLEOTIDE SEQUENCE [LARGE SCALE GENOMIC DNA]</scope>
    <source>
        <strain evidence="4">KACC 11588</strain>
    </source>
</reference>